<dbReference type="NCBIfam" id="TIGR00125">
    <property type="entry name" value="cyt_tran_rel"/>
    <property type="match status" value="1"/>
</dbReference>
<evidence type="ECO:0000256" key="5">
    <source>
        <dbReference type="ARBA" id="ARBA00022643"/>
    </source>
</evidence>
<keyword evidence="8 15" id="KW-0547">Nucleotide-binding</keyword>
<evidence type="ECO:0000256" key="8">
    <source>
        <dbReference type="ARBA" id="ARBA00022741"/>
    </source>
</evidence>
<dbReference type="EC" id="2.7.1.26" evidence="15"/>
<protein>
    <recommendedName>
        <fullName evidence="15">Riboflavin biosynthesis protein</fullName>
    </recommendedName>
    <domain>
        <recommendedName>
            <fullName evidence="15">Riboflavin kinase</fullName>
            <ecNumber evidence="15">2.7.1.26</ecNumber>
        </recommendedName>
        <alternativeName>
            <fullName evidence="15">Flavokinase</fullName>
        </alternativeName>
    </domain>
    <domain>
        <recommendedName>
            <fullName evidence="15">FMN adenylyltransferase</fullName>
            <ecNumber evidence="15">2.7.7.2</ecNumber>
        </recommendedName>
        <alternativeName>
            <fullName evidence="15">FAD pyrophosphorylase</fullName>
        </alternativeName>
        <alternativeName>
            <fullName evidence="15">FAD synthase</fullName>
        </alternativeName>
    </domain>
</protein>
<keyword evidence="4 15" id="KW-0285">Flavoprotein</keyword>
<dbReference type="KEGG" id="agi:FSB73_04415"/>
<evidence type="ECO:0000256" key="1">
    <source>
        <dbReference type="ARBA" id="ARBA00002121"/>
    </source>
</evidence>
<evidence type="ECO:0000256" key="6">
    <source>
        <dbReference type="ARBA" id="ARBA00022679"/>
    </source>
</evidence>
<dbReference type="InterPro" id="IPR004821">
    <property type="entry name" value="Cyt_trans-like"/>
</dbReference>
<evidence type="ECO:0000313" key="17">
    <source>
        <dbReference type="EMBL" id="QEC71032.1"/>
    </source>
</evidence>
<evidence type="ECO:0000256" key="14">
    <source>
        <dbReference type="ARBA" id="ARBA00049494"/>
    </source>
</evidence>
<gene>
    <name evidence="17" type="ORF">FSB73_04415</name>
</gene>
<evidence type="ECO:0000256" key="2">
    <source>
        <dbReference type="ARBA" id="ARBA00004726"/>
    </source>
</evidence>
<accession>A0A5B8VJA4</accession>
<evidence type="ECO:0000256" key="3">
    <source>
        <dbReference type="ARBA" id="ARBA00005201"/>
    </source>
</evidence>
<dbReference type="Proteomes" id="UP000321291">
    <property type="component" value="Chromosome"/>
</dbReference>
<evidence type="ECO:0000256" key="11">
    <source>
        <dbReference type="ARBA" id="ARBA00022840"/>
    </source>
</evidence>
<dbReference type="CDD" id="cd02064">
    <property type="entry name" value="FAD_synthetase_N"/>
    <property type="match status" value="1"/>
</dbReference>
<dbReference type="NCBIfam" id="TIGR00083">
    <property type="entry name" value="ribF"/>
    <property type="match status" value="1"/>
</dbReference>
<evidence type="ECO:0000259" key="16">
    <source>
        <dbReference type="SMART" id="SM00904"/>
    </source>
</evidence>
<sequence length="315" mass="34798">MMHVYRDIQNLPLIKNAVITIGTFDGVHLGHQKIIDQLKKEAASINGETVIVTFYPHPRKIVHKEQNPLMLLTTLSEKLHLLESCGIDHVVVVPFNEQFASQSAAAYVEDFLVARLHPSVVIIGYDHKFGKDRTGNYTTLEHYGKLHGFSVIEIPEKVLNEVTISSTAIRAAVKAGDVTRALALLGHPYTVSGHVEKGNQLGRTIGYPTANIHVPEPDKLLPAFGIYAVQVRTEAGALLDGMMSIGVRPTIGASPMTIEVNIFDFNQDLYGQHLTLLFIERLRDELKFDGLEPLKAALAKDAIDTKAALARYKHN</sequence>
<dbReference type="NCBIfam" id="NF004159">
    <property type="entry name" value="PRK05627.1-2"/>
    <property type="match status" value="1"/>
</dbReference>
<dbReference type="SUPFAM" id="SSF82114">
    <property type="entry name" value="Riboflavin kinase-like"/>
    <property type="match status" value="1"/>
</dbReference>
<evidence type="ECO:0000256" key="12">
    <source>
        <dbReference type="ARBA" id="ARBA00023268"/>
    </source>
</evidence>
<dbReference type="UniPathway" id="UPA00277">
    <property type="reaction ID" value="UER00407"/>
</dbReference>
<dbReference type="SUPFAM" id="SSF52374">
    <property type="entry name" value="Nucleotidylyl transferase"/>
    <property type="match status" value="1"/>
</dbReference>
<dbReference type="GO" id="GO:0006747">
    <property type="term" value="P:FAD biosynthetic process"/>
    <property type="evidence" value="ECO:0007669"/>
    <property type="project" value="UniProtKB-UniRule"/>
</dbReference>
<keyword evidence="12" id="KW-0511">Multifunctional enzyme</keyword>
<evidence type="ECO:0000256" key="9">
    <source>
        <dbReference type="ARBA" id="ARBA00022777"/>
    </source>
</evidence>
<comment type="catalytic activity">
    <reaction evidence="13 15">
        <text>riboflavin + ATP = FMN + ADP + H(+)</text>
        <dbReference type="Rhea" id="RHEA:14357"/>
        <dbReference type="ChEBI" id="CHEBI:15378"/>
        <dbReference type="ChEBI" id="CHEBI:30616"/>
        <dbReference type="ChEBI" id="CHEBI:57986"/>
        <dbReference type="ChEBI" id="CHEBI:58210"/>
        <dbReference type="ChEBI" id="CHEBI:456216"/>
        <dbReference type="EC" id="2.7.1.26"/>
    </reaction>
</comment>
<dbReference type="InterPro" id="IPR014729">
    <property type="entry name" value="Rossmann-like_a/b/a_fold"/>
</dbReference>
<comment type="function">
    <text evidence="1">Catalyzes the phosphorylation of riboflavin to FMN followed by the adenylation of FMN to FAD.</text>
</comment>
<comment type="similarity">
    <text evidence="15">Belongs to the ribF family.</text>
</comment>
<keyword evidence="5 15" id="KW-0288">FMN</keyword>
<keyword evidence="6 15" id="KW-0808">Transferase</keyword>
<dbReference type="InterPro" id="IPR015865">
    <property type="entry name" value="Riboflavin_kinase_bac/euk"/>
</dbReference>
<dbReference type="RefSeq" id="WP_146780291.1">
    <property type="nucleotide sequence ID" value="NZ_CP042434.1"/>
</dbReference>
<dbReference type="GO" id="GO:0005524">
    <property type="term" value="F:ATP binding"/>
    <property type="evidence" value="ECO:0007669"/>
    <property type="project" value="UniProtKB-UniRule"/>
</dbReference>
<dbReference type="EMBL" id="CP042434">
    <property type="protein sequence ID" value="QEC71032.1"/>
    <property type="molecule type" value="Genomic_DNA"/>
</dbReference>
<dbReference type="Gene3D" id="3.40.50.620">
    <property type="entry name" value="HUPs"/>
    <property type="match status" value="1"/>
</dbReference>
<dbReference type="AlphaFoldDB" id="A0A5B8VJA4"/>
<keyword evidence="10 15" id="KW-0274">FAD</keyword>
<dbReference type="Pfam" id="PF01687">
    <property type="entry name" value="Flavokinase"/>
    <property type="match status" value="1"/>
</dbReference>
<comment type="pathway">
    <text evidence="3 15">Cofactor biosynthesis; FMN biosynthesis; FMN from riboflavin (ATP route): step 1/1.</text>
</comment>
<keyword evidence="7 15" id="KW-0548">Nucleotidyltransferase</keyword>
<dbReference type="OrthoDB" id="9803667at2"/>
<dbReference type="InterPro" id="IPR023468">
    <property type="entry name" value="Riboflavin_kinase"/>
</dbReference>
<dbReference type="GO" id="GO:0009231">
    <property type="term" value="P:riboflavin biosynthetic process"/>
    <property type="evidence" value="ECO:0007669"/>
    <property type="project" value="InterPro"/>
</dbReference>
<dbReference type="Gene3D" id="2.40.30.30">
    <property type="entry name" value="Riboflavin kinase-like"/>
    <property type="match status" value="1"/>
</dbReference>
<dbReference type="FunFam" id="3.40.50.620:FF:000021">
    <property type="entry name" value="Riboflavin biosynthesis protein"/>
    <property type="match status" value="1"/>
</dbReference>
<dbReference type="SMART" id="SM00904">
    <property type="entry name" value="Flavokinase"/>
    <property type="match status" value="1"/>
</dbReference>
<dbReference type="NCBIfam" id="NF004162">
    <property type="entry name" value="PRK05627.1-5"/>
    <property type="match status" value="1"/>
</dbReference>
<dbReference type="PANTHER" id="PTHR22749">
    <property type="entry name" value="RIBOFLAVIN KINASE/FMN ADENYLYLTRANSFERASE"/>
    <property type="match status" value="1"/>
</dbReference>
<dbReference type="InterPro" id="IPR015864">
    <property type="entry name" value="FAD_synthase"/>
</dbReference>
<organism evidence="17 18">
    <name type="scientific">Arachidicoccus ginsenosidivorans</name>
    <dbReference type="NCBI Taxonomy" id="496057"/>
    <lineage>
        <taxon>Bacteria</taxon>
        <taxon>Pseudomonadati</taxon>
        <taxon>Bacteroidota</taxon>
        <taxon>Chitinophagia</taxon>
        <taxon>Chitinophagales</taxon>
        <taxon>Chitinophagaceae</taxon>
        <taxon>Arachidicoccus</taxon>
    </lineage>
</organism>
<dbReference type="NCBIfam" id="NF004160">
    <property type="entry name" value="PRK05627.1-3"/>
    <property type="match status" value="1"/>
</dbReference>
<dbReference type="InterPro" id="IPR002606">
    <property type="entry name" value="Riboflavin_kinase_bac"/>
</dbReference>
<dbReference type="Pfam" id="PF06574">
    <property type="entry name" value="FAD_syn"/>
    <property type="match status" value="1"/>
</dbReference>
<comment type="pathway">
    <text evidence="2 15">Cofactor biosynthesis; FAD biosynthesis; FAD from FMN: step 1/1.</text>
</comment>
<dbReference type="PIRSF" id="PIRSF004491">
    <property type="entry name" value="FAD_Synth"/>
    <property type="match status" value="1"/>
</dbReference>
<feature type="domain" description="Riboflavin kinase" evidence="16">
    <location>
        <begin position="184"/>
        <end position="310"/>
    </location>
</feature>
<evidence type="ECO:0000256" key="4">
    <source>
        <dbReference type="ARBA" id="ARBA00022630"/>
    </source>
</evidence>
<dbReference type="InterPro" id="IPR023465">
    <property type="entry name" value="Riboflavin_kinase_dom_sf"/>
</dbReference>
<dbReference type="EC" id="2.7.7.2" evidence="15"/>
<dbReference type="GO" id="GO:0003919">
    <property type="term" value="F:FMN adenylyltransferase activity"/>
    <property type="evidence" value="ECO:0007669"/>
    <property type="project" value="UniProtKB-UniRule"/>
</dbReference>
<comment type="catalytic activity">
    <reaction evidence="14 15">
        <text>FMN + ATP + H(+) = FAD + diphosphate</text>
        <dbReference type="Rhea" id="RHEA:17237"/>
        <dbReference type="ChEBI" id="CHEBI:15378"/>
        <dbReference type="ChEBI" id="CHEBI:30616"/>
        <dbReference type="ChEBI" id="CHEBI:33019"/>
        <dbReference type="ChEBI" id="CHEBI:57692"/>
        <dbReference type="ChEBI" id="CHEBI:58210"/>
        <dbReference type="EC" id="2.7.7.2"/>
    </reaction>
</comment>
<evidence type="ECO:0000256" key="15">
    <source>
        <dbReference type="PIRNR" id="PIRNR004491"/>
    </source>
</evidence>
<dbReference type="GO" id="GO:0009398">
    <property type="term" value="P:FMN biosynthetic process"/>
    <property type="evidence" value="ECO:0007669"/>
    <property type="project" value="UniProtKB-UniRule"/>
</dbReference>
<dbReference type="PANTHER" id="PTHR22749:SF6">
    <property type="entry name" value="RIBOFLAVIN KINASE"/>
    <property type="match status" value="1"/>
</dbReference>
<keyword evidence="11 15" id="KW-0067">ATP-binding</keyword>
<keyword evidence="9 15" id="KW-0418">Kinase</keyword>
<dbReference type="GO" id="GO:0008531">
    <property type="term" value="F:riboflavin kinase activity"/>
    <property type="evidence" value="ECO:0007669"/>
    <property type="project" value="UniProtKB-UniRule"/>
</dbReference>
<evidence type="ECO:0000256" key="13">
    <source>
        <dbReference type="ARBA" id="ARBA00047880"/>
    </source>
</evidence>
<evidence type="ECO:0000313" key="18">
    <source>
        <dbReference type="Proteomes" id="UP000321291"/>
    </source>
</evidence>
<evidence type="ECO:0000256" key="10">
    <source>
        <dbReference type="ARBA" id="ARBA00022827"/>
    </source>
</evidence>
<proteinExistence type="inferred from homology"/>
<keyword evidence="18" id="KW-1185">Reference proteome</keyword>
<name>A0A5B8VJA4_9BACT</name>
<evidence type="ECO:0000256" key="7">
    <source>
        <dbReference type="ARBA" id="ARBA00022695"/>
    </source>
</evidence>
<dbReference type="UniPathway" id="UPA00276">
    <property type="reaction ID" value="UER00406"/>
</dbReference>
<reference evidence="17 18" key="1">
    <citation type="journal article" date="2017" name="Int. J. Syst. Evol. Microbiol.">
        <title>Arachidicoccus ginsenosidivorans sp. nov., with ginsenoside-converting activity isolated from ginseng cultivating soil.</title>
        <authorList>
            <person name="Siddiqi M.Z."/>
            <person name="Aslam Z."/>
            <person name="Im W.T."/>
        </authorList>
    </citation>
    <scope>NUCLEOTIDE SEQUENCE [LARGE SCALE GENOMIC DNA]</scope>
    <source>
        <strain evidence="17 18">Gsoil 809</strain>
    </source>
</reference>